<dbReference type="InterPro" id="IPR000818">
    <property type="entry name" value="TEA/ATTS_dom"/>
</dbReference>
<evidence type="ECO:0000256" key="1">
    <source>
        <dbReference type="ARBA" id="ARBA00004123"/>
    </source>
</evidence>
<dbReference type="GO" id="GO:0005634">
    <property type="term" value="C:nucleus"/>
    <property type="evidence" value="ECO:0007669"/>
    <property type="project" value="UniProtKB-SubCell"/>
</dbReference>
<keyword evidence="4" id="KW-0804">Transcription</keyword>
<evidence type="ECO:0000256" key="7">
    <source>
        <dbReference type="SAM" id="MobiDB-lite"/>
    </source>
</evidence>
<dbReference type="PROSITE" id="PS51088">
    <property type="entry name" value="TEA_2"/>
    <property type="match status" value="1"/>
</dbReference>
<comment type="similarity">
    <text evidence="2">Belongs to the TEC1 family.</text>
</comment>
<reference evidence="9 10" key="1">
    <citation type="journal article" date="2018" name="G3 (Bethesda)">
        <title>Phylogenetic and Phylogenomic Definition of Rhizopus Species.</title>
        <authorList>
            <person name="Gryganskyi A.P."/>
            <person name="Golan J."/>
            <person name="Dolatabadi S."/>
            <person name="Mondo S."/>
            <person name="Robb S."/>
            <person name="Idnurm A."/>
            <person name="Muszewska A."/>
            <person name="Steczkiewicz K."/>
            <person name="Masonjones S."/>
            <person name="Liao H.L."/>
            <person name="Gajdeczka M.T."/>
            <person name="Anike F."/>
            <person name="Vuek A."/>
            <person name="Anishchenko I.M."/>
            <person name="Voigt K."/>
            <person name="de Hoog G.S."/>
            <person name="Smith M.E."/>
            <person name="Heitman J."/>
            <person name="Vilgalys R."/>
            <person name="Stajich J.E."/>
        </authorList>
    </citation>
    <scope>NUCLEOTIDE SEQUENCE [LARGE SCALE GENOMIC DNA]</scope>
    <source>
        <strain evidence="9 10">CBS 357.93</strain>
    </source>
</reference>
<keyword evidence="5" id="KW-0539">Nucleus</keyword>
<dbReference type="STRING" id="86630.A0A367JL72"/>
<feature type="domain" description="TEA" evidence="8">
    <location>
        <begin position="49"/>
        <end position="123"/>
    </location>
</feature>
<comment type="caution">
    <text evidence="9">The sequence shown here is derived from an EMBL/GenBank/DDBJ whole genome shotgun (WGS) entry which is preliminary data.</text>
</comment>
<comment type="subcellular location">
    <subcellularLocation>
        <location evidence="1">Nucleus</location>
    </subcellularLocation>
</comment>
<dbReference type="GO" id="GO:0000981">
    <property type="term" value="F:DNA-binding transcription factor activity, RNA polymerase II-specific"/>
    <property type="evidence" value="ECO:0007669"/>
    <property type="project" value="TreeGrafter"/>
</dbReference>
<keyword evidence="10" id="KW-1185">Reference proteome</keyword>
<dbReference type="OrthoDB" id="10006572at2759"/>
<dbReference type="EMBL" id="PJQL01001094">
    <property type="protein sequence ID" value="RCH90619.1"/>
    <property type="molecule type" value="Genomic_DNA"/>
</dbReference>
<evidence type="ECO:0000256" key="5">
    <source>
        <dbReference type="ARBA" id="ARBA00023242"/>
    </source>
</evidence>
<dbReference type="SMART" id="SM00426">
    <property type="entry name" value="TEA"/>
    <property type="match status" value="1"/>
</dbReference>
<evidence type="ECO:0000259" key="8">
    <source>
        <dbReference type="PROSITE" id="PS51088"/>
    </source>
</evidence>
<dbReference type="AlphaFoldDB" id="A0A367JL72"/>
<dbReference type="GO" id="GO:0005667">
    <property type="term" value="C:transcription regulator complex"/>
    <property type="evidence" value="ECO:0007669"/>
    <property type="project" value="TreeGrafter"/>
</dbReference>
<dbReference type="Gene3D" id="2.70.50.80">
    <property type="match status" value="1"/>
</dbReference>
<evidence type="ECO:0000313" key="9">
    <source>
        <dbReference type="EMBL" id="RCH90619.1"/>
    </source>
</evidence>
<evidence type="ECO:0000256" key="2">
    <source>
        <dbReference type="ARBA" id="ARBA00008421"/>
    </source>
</evidence>
<sequence>MLACPQEIFFHNDTSMQPQAKKSRQYNRKDQYNGLINNPNVIISANTFRDKEEQVWPPDVEDAFTEALESIPKLGRRKILVNGKPCGRNELISDFIYRKTGKIRTRKQVSSHIQVLKNTRKSDFHCKSHSMHYLTGINTSSVVMRLLTDSNEVSEESNNNNKSCAQPVSTHMHPSSSAPTSSVNPQLKTIKSIESFSSDDSSINSCSPSPTDFMLDMMQGDPAQRHVFSVLKDLYDPFQQPIFNDLMHLDPLMTGMDPFLGTFPTLNQSVVDTANLMLPNQQNTSMIESSSPLPSTNEFAFWPSYFCLYLEYTLPCDPYRRLTYNLAHMPQCHPSSISTISLEGLPKEKCPPLATLSPDTVALMAKVCSSTQVKIDLSLDISDFTFNNTSYFETSERKTMECTTTVYSFGNIVLESKESQQALWLTEGKYVYNFALVNQFLDAFIKGIRSLLSWEEVDMAINNLCIVQSFEDVEIKLCGTNQPPSLVIAYEFERGPATIEVSAISNKIVNEKFNQGLEFLGELLK</sequence>
<dbReference type="PANTHER" id="PTHR11834:SF0">
    <property type="entry name" value="PROTEIN SCALLOPED"/>
    <property type="match status" value="1"/>
</dbReference>
<dbReference type="PANTHER" id="PTHR11834">
    <property type="entry name" value="TRANSCRIPTIONAL ENHANCER FACTOR TEF RELATED"/>
    <property type="match status" value="1"/>
</dbReference>
<protein>
    <recommendedName>
        <fullName evidence="8">TEA domain-containing protein</fullName>
    </recommendedName>
</protein>
<evidence type="ECO:0000256" key="4">
    <source>
        <dbReference type="ARBA" id="ARBA00023163"/>
    </source>
</evidence>
<dbReference type="PRINTS" id="PR00065">
    <property type="entry name" value="TEADOMAIN"/>
</dbReference>
<feature type="DNA-binding region" description="TEA" evidence="6">
    <location>
        <begin position="49"/>
        <end position="123"/>
    </location>
</feature>
<proteinExistence type="inferred from homology"/>
<accession>A0A367JL72</accession>
<dbReference type="Gene3D" id="6.10.20.40">
    <property type="entry name" value="TEA/ATTS domain"/>
    <property type="match status" value="1"/>
</dbReference>
<dbReference type="InterPro" id="IPR038096">
    <property type="entry name" value="TEA/ATTS_sf"/>
</dbReference>
<evidence type="ECO:0000256" key="6">
    <source>
        <dbReference type="PROSITE-ProRule" id="PRU00505"/>
    </source>
</evidence>
<dbReference type="InterPro" id="IPR050937">
    <property type="entry name" value="TEC1_TEAD_TF"/>
</dbReference>
<name>A0A367JL72_RHIAZ</name>
<feature type="region of interest" description="Disordered" evidence="7">
    <location>
        <begin position="151"/>
        <end position="185"/>
    </location>
</feature>
<gene>
    <name evidence="9" type="ORF">CU097_006588</name>
</gene>
<dbReference type="GO" id="GO:0000978">
    <property type="term" value="F:RNA polymerase II cis-regulatory region sequence-specific DNA binding"/>
    <property type="evidence" value="ECO:0007669"/>
    <property type="project" value="TreeGrafter"/>
</dbReference>
<feature type="compositionally biased region" description="Polar residues" evidence="7">
    <location>
        <begin position="162"/>
        <end position="185"/>
    </location>
</feature>
<organism evidence="9 10">
    <name type="scientific">Rhizopus azygosporus</name>
    <name type="common">Rhizopus microsporus var. azygosporus</name>
    <dbReference type="NCBI Taxonomy" id="86630"/>
    <lineage>
        <taxon>Eukaryota</taxon>
        <taxon>Fungi</taxon>
        <taxon>Fungi incertae sedis</taxon>
        <taxon>Mucoromycota</taxon>
        <taxon>Mucoromycotina</taxon>
        <taxon>Mucoromycetes</taxon>
        <taxon>Mucorales</taxon>
        <taxon>Mucorineae</taxon>
        <taxon>Rhizopodaceae</taxon>
        <taxon>Rhizopus</taxon>
    </lineage>
</organism>
<evidence type="ECO:0000313" key="10">
    <source>
        <dbReference type="Proteomes" id="UP000252139"/>
    </source>
</evidence>
<evidence type="ECO:0000256" key="3">
    <source>
        <dbReference type="ARBA" id="ARBA00023015"/>
    </source>
</evidence>
<dbReference type="Pfam" id="PF01285">
    <property type="entry name" value="TEA"/>
    <property type="match status" value="1"/>
</dbReference>
<dbReference type="Proteomes" id="UP000252139">
    <property type="component" value="Unassembled WGS sequence"/>
</dbReference>
<keyword evidence="3" id="KW-0805">Transcription regulation</keyword>